<dbReference type="PANTHER" id="PTHR10900:SF77">
    <property type="entry name" value="FI19380P1"/>
    <property type="match status" value="1"/>
</dbReference>
<accession>A0ABM1A5V0</accession>
<dbReference type="RefSeq" id="XP_012941409.1">
    <property type="nucleotide sequence ID" value="XM_013085955.1"/>
</dbReference>
<feature type="domain" description="FAS1" evidence="1">
    <location>
        <begin position="98"/>
        <end position="203"/>
    </location>
</feature>
<reference evidence="3" key="1">
    <citation type="submission" date="2025-08" db="UniProtKB">
        <authorList>
            <consortium name="RefSeq"/>
        </authorList>
    </citation>
    <scope>IDENTIFICATION</scope>
</reference>
<proteinExistence type="predicted"/>
<dbReference type="SMART" id="SM00554">
    <property type="entry name" value="FAS1"/>
    <property type="match status" value="2"/>
</dbReference>
<evidence type="ECO:0000259" key="1">
    <source>
        <dbReference type="PROSITE" id="PS50213"/>
    </source>
</evidence>
<dbReference type="GeneID" id="106012588"/>
<gene>
    <name evidence="3" type="primary">LOC106012588</name>
</gene>
<name>A0ABM1A5V0_APLCA</name>
<keyword evidence="2" id="KW-1185">Reference proteome</keyword>
<dbReference type="SUPFAM" id="SSF82153">
    <property type="entry name" value="FAS1 domain"/>
    <property type="match status" value="2"/>
</dbReference>
<dbReference type="InterPro" id="IPR050904">
    <property type="entry name" value="Adhesion/Biosynth-related"/>
</dbReference>
<evidence type="ECO:0000313" key="2">
    <source>
        <dbReference type="Proteomes" id="UP000694888"/>
    </source>
</evidence>
<dbReference type="Gene3D" id="2.30.180.10">
    <property type="entry name" value="FAS1 domain"/>
    <property type="match status" value="2"/>
</dbReference>
<dbReference type="PANTHER" id="PTHR10900">
    <property type="entry name" value="PERIOSTIN-RELATED"/>
    <property type="match status" value="1"/>
</dbReference>
<evidence type="ECO:0000313" key="3">
    <source>
        <dbReference type="RefSeq" id="XP_012941409.1"/>
    </source>
</evidence>
<sequence>MTLFAPTDEALAKVPAQDLAALTADPQKLAQVLSYHAVGDTAFKVRGRTNDKVLTAVSGQPVRVNLYNILHVASAEGVKITERDIHVDNGYVQGIDGIMVPPEGDIVDLVTKRSDMKTLGLLLSKAGLIDVIKDTLLYHVVNRLTLYSVGMRDSMTFTTADRKHDRVMLIDDGSGDIFLNHAKVTEKDISATNGVIHVLDEVLVPISVLLKIEEAGLSLVG</sequence>
<dbReference type="Proteomes" id="UP000694888">
    <property type="component" value="Unplaced"/>
</dbReference>
<dbReference type="InterPro" id="IPR000782">
    <property type="entry name" value="FAS1_domain"/>
</dbReference>
<dbReference type="Pfam" id="PF02469">
    <property type="entry name" value="Fasciclin"/>
    <property type="match status" value="2"/>
</dbReference>
<protein>
    <submittedName>
        <fullName evidence="3">Transforming growth factor-beta-induced protein ig-h3</fullName>
    </submittedName>
</protein>
<feature type="domain" description="FAS1" evidence="1">
    <location>
        <begin position="1"/>
        <end position="99"/>
    </location>
</feature>
<dbReference type="PROSITE" id="PS50213">
    <property type="entry name" value="FAS1"/>
    <property type="match status" value="2"/>
</dbReference>
<organism evidence="2 3">
    <name type="scientific">Aplysia californica</name>
    <name type="common">California sea hare</name>
    <dbReference type="NCBI Taxonomy" id="6500"/>
    <lineage>
        <taxon>Eukaryota</taxon>
        <taxon>Metazoa</taxon>
        <taxon>Spiralia</taxon>
        <taxon>Lophotrochozoa</taxon>
        <taxon>Mollusca</taxon>
        <taxon>Gastropoda</taxon>
        <taxon>Heterobranchia</taxon>
        <taxon>Euthyneura</taxon>
        <taxon>Tectipleura</taxon>
        <taxon>Aplysiida</taxon>
        <taxon>Aplysioidea</taxon>
        <taxon>Aplysiidae</taxon>
        <taxon>Aplysia</taxon>
    </lineage>
</organism>
<dbReference type="InterPro" id="IPR036378">
    <property type="entry name" value="FAS1_dom_sf"/>
</dbReference>